<name>A0A432DSV9_9FLAO</name>
<accession>A0A432DSV9</accession>
<dbReference type="InterPro" id="IPR048936">
    <property type="entry name" value="MvdD-like_ATPgrasp"/>
</dbReference>
<evidence type="ECO:0000259" key="1">
    <source>
        <dbReference type="Pfam" id="PF21068"/>
    </source>
</evidence>
<reference evidence="2 3" key="1">
    <citation type="submission" date="2018-12" db="EMBL/GenBank/DDBJ databases">
        <title>Draft Genome Sequence of Chryseobacterium arthrosphaerae strain ED882-96 Isolated from the Blood of a Patient with Liver Cirrhosis in Taiwan.</title>
        <authorList>
            <person name="Lin J.-N."/>
            <person name="Lai C.-H."/>
            <person name="Yang C.-H."/>
            <person name="Huang Y.-H."/>
        </authorList>
    </citation>
    <scope>NUCLEOTIDE SEQUENCE [LARGE SCALE GENOMIC DNA]</scope>
    <source>
        <strain evidence="2 3">ED882-96</strain>
    </source>
</reference>
<gene>
    <name evidence="2" type="ORF">EJ377_15495</name>
</gene>
<dbReference type="EMBL" id="RYFC01000003">
    <property type="protein sequence ID" value="RTZ46011.1"/>
    <property type="molecule type" value="Genomic_DNA"/>
</dbReference>
<dbReference type="AlphaFoldDB" id="A0A432DSV9"/>
<proteinExistence type="predicted"/>
<comment type="caution">
    <text evidence="2">The sequence shown here is derived from an EMBL/GenBank/DDBJ whole genome shotgun (WGS) entry which is preliminary data.</text>
</comment>
<sequence length="64" mass="7632">MNRITVRLSVLMWIYTFKNKLSTVFQDGEWISILETPDSQHRLDDISAIWYRRAYNIGNGLKKK</sequence>
<organism evidence="2 3">
    <name type="scientific">Chryseobacterium arthrosphaerae</name>
    <dbReference type="NCBI Taxonomy" id="651561"/>
    <lineage>
        <taxon>Bacteria</taxon>
        <taxon>Pseudomonadati</taxon>
        <taxon>Bacteroidota</taxon>
        <taxon>Flavobacteriia</taxon>
        <taxon>Flavobacteriales</taxon>
        <taxon>Weeksellaceae</taxon>
        <taxon>Chryseobacterium group</taxon>
        <taxon>Chryseobacterium</taxon>
    </lineage>
</organism>
<dbReference type="Proteomes" id="UP000276953">
    <property type="component" value="Unassembled WGS sequence"/>
</dbReference>
<evidence type="ECO:0000313" key="3">
    <source>
        <dbReference type="Proteomes" id="UP000276953"/>
    </source>
</evidence>
<feature type="domain" description="MvdD-like pre-ATP grasp" evidence="1">
    <location>
        <begin position="15"/>
        <end position="61"/>
    </location>
</feature>
<evidence type="ECO:0000313" key="2">
    <source>
        <dbReference type="EMBL" id="RTZ46011.1"/>
    </source>
</evidence>
<protein>
    <recommendedName>
        <fullName evidence="1">MvdD-like pre-ATP grasp domain-containing protein</fullName>
    </recommendedName>
</protein>
<dbReference type="Pfam" id="PF21068">
    <property type="entry name" value="ATPgraspMvdD"/>
    <property type="match status" value="1"/>
</dbReference>